<dbReference type="PANTHER" id="PTHR15691">
    <property type="entry name" value="WASH COMPLEX SUBUNIT 5"/>
    <property type="match status" value="1"/>
</dbReference>
<organism evidence="2 3">
    <name type="scientific">Coccomyxa subellipsoidea</name>
    <dbReference type="NCBI Taxonomy" id="248742"/>
    <lineage>
        <taxon>Eukaryota</taxon>
        <taxon>Viridiplantae</taxon>
        <taxon>Chlorophyta</taxon>
        <taxon>core chlorophytes</taxon>
        <taxon>Trebouxiophyceae</taxon>
        <taxon>Trebouxiophyceae incertae sedis</taxon>
        <taxon>Coccomyxaceae</taxon>
        <taxon>Coccomyxa</taxon>
    </lineage>
</organism>
<dbReference type="Proteomes" id="UP001491310">
    <property type="component" value="Unassembled WGS sequence"/>
</dbReference>
<comment type="similarity">
    <text evidence="1">Belongs to the strumpellin family.</text>
</comment>
<keyword evidence="3" id="KW-1185">Reference proteome</keyword>
<sequence>MSHSLATFSRSLQATADYGAINSAPLEALLAVVSQGHALLAELLQLSSSLPTALQPGATKFAPILFDFRYFRDPDAHDQKVEASRELTALDEEFREAHQDVLEQLYTLYRGIVELHGRLVDFLQQLKDGAYIQCSISSLLLNAEGRQLLLEAVALVGALLLALDRRTDGAVRERSVVAYYRLKGGAQAVGPSVNQVITLVSSTGFQASAKRPPAGYPDAYFARLALPQEAIMAVIAACRSDDIYHQVVHYPAPEHRTAALSHQAAGLYLALYFVPQVLHRDSALMRTLVDRHFADNWVVAWGPGFRSDLALEWEGFKAARGALGGVITAARAKDMSATYAAALPQLQAQLASFLVEGKLKEEYVLEHMTEVFSCLRSCNVALRWLLLHTAASHRKLRTAVASAAPPPSVLLALLLDTALLEYEVRRGYSVLLESKTERWHAQRRALVEAIQDLAAFYQALQALPRSTSTADLSNWFDNLIEQVEALDYADPTGTSRSVQSLTIALDDAERFHPPEAALQTKQFLTAIRAHLAHTLRIADVKEELLATLAAVADFAYGWGLLDSYVARLQAEVRANPGTVLKLRCLFIKMRSLLEVPLLRLGQARAPAVTATSRVYSSALLAFSRLILQVVPATVGDLLDQMVVVTSARMTPLPPRLDVARLREAAQLPQRAQLAALAHRIAAFADGMRAMEKTFVGVVELQPTRLLEDGLRAHLAQRAAAAAATALSFRNPPAPLAYPPLSAAGRSALAGLFGAGASLSASIPGRQDLGARLGELAVKLRALRDAFESVQDLVDLPGLRVWHTQLQRVISANLAAELRRFRRVAESSMAGTSGRDSAAADSLGSPKDELYGEPVTFLGRLVGEMLRLSDPVRTQYQPLLCAWHDGSSGEVLGMASFGALAAAFDGPGLRCTGAVLAARTHQTLHAGLMHIRSELDVGWRTSLVELREAVGSPAALPEGGPAIYVEAARAASRQLQPLAVLIASLGQMQLLQQRIRHELASTSRLEGDALLHCALEGLNAVVLADAKAAASSRGDGGDPPASPVTPLQPELADLFEAAGLSNPMEKVYERPAALPELPEVLFLVLFSLLDAFVYNRRLALLERADKRAPDSLALACGFATLLRQFHPCYAEVFLQCVGQCIQVYVQTATGAVAQGVQAAGIDVALPRKIGTLVAFVESVSEFGGMSLSLVHQFIPPFISDTWLSVLA</sequence>
<proteinExistence type="inferred from homology"/>
<evidence type="ECO:0008006" key="4">
    <source>
        <dbReference type="Google" id="ProtNLM"/>
    </source>
</evidence>
<dbReference type="PANTHER" id="PTHR15691:SF6">
    <property type="entry name" value="WASH COMPLEX SUBUNIT 5"/>
    <property type="match status" value="1"/>
</dbReference>
<gene>
    <name evidence="2" type="ORF">WJX75_003552</name>
</gene>
<accession>A0ABR2YZI9</accession>
<evidence type="ECO:0000256" key="1">
    <source>
        <dbReference type="ARBA" id="ARBA00006224"/>
    </source>
</evidence>
<reference evidence="2 3" key="1">
    <citation type="journal article" date="2024" name="Nat. Commun.">
        <title>Phylogenomics reveals the evolutionary origins of lichenization in chlorophyte algae.</title>
        <authorList>
            <person name="Puginier C."/>
            <person name="Libourel C."/>
            <person name="Otte J."/>
            <person name="Skaloud P."/>
            <person name="Haon M."/>
            <person name="Grisel S."/>
            <person name="Petersen M."/>
            <person name="Berrin J.G."/>
            <person name="Delaux P.M."/>
            <person name="Dal Grande F."/>
            <person name="Keller J."/>
        </authorList>
    </citation>
    <scope>NUCLEOTIDE SEQUENCE [LARGE SCALE GENOMIC DNA]</scope>
    <source>
        <strain evidence="2 3">SAG 216-7</strain>
    </source>
</reference>
<name>A0ABR2YZI9_9CHLO</name>
<comment type="caution">
    <text evidence="2">The sequence shown here is derived from an EMBL/GenBank/DDBJ whole genome shotgun (WGS) entry which is preliminary data.</text>
</comment>
<protein>
    <recommendedName>
        <fullName evidence="4">WASH complex subunit strumpellin</fullName>
    </recommendedName>
</protein>
<dbReference type="Pfam" id="PF10266">
    <property type="entry name" value="Strumpellin"/>
    <property type="match status" value="1"/>
</dbReference>
<dbReference type="EMBL" id="JALJOT010000002">
    <property type="protein sequence ID" value="KAK9917364.1"/>
    <property type="molecule type" value="Genomic_DNA"/>
</dbReference>
<evidence type="ECO:0000313" key="3">
    <source>
        <dbReference type="Proteomes" id="UP001491310"/>
    </source>
</evidence>
<dbReference type="InterPro" id="IPR019393">
    <property type="entry name" value="WASH_strumpellin"/>
</dbReference>
<evidence type="ECO:0000313" key="2">
    <source>
        <dbReference type="EMBL" id="KAK9917364.1"/>
    </source>
</evidence>